<dbReference type="GO" id="GO:0016279">
    <property type="term" value="F:protein-lysine N-methyltransferase activity"/>
    <property type="evidence" value="ECO:0007669"/>
    <property type="project" value="TreeGrafter"/>
</dbReference>
<dbReference type="Proteomes" id="UP001314263">
    <property type="component" value="Unassembled WGS sequence"/>
</dbReference>
<reference evidence="1 2" key="1">
    <citation type="submission" date="2023-10" db="EMBL/GenBank/DDBJ databases">
        <authorList>
            <person name="Maclean D."/>
            <person name="Macfadyen A."/>
        </authorList>
    </citation>
    <scope>NUCLEOTIDE SEQUENCE [LARGE SCALE GENOMIC DNA]</scope>
</reference>
<dbReference type="SUPFAM" id="SSF82199">
    <property type="entry name" value="SET domain"/>
    <property type="match status" value="1"/>
</dbReference>
<evidence type="ECO:0008006" key="3">
    <source>
        <dbReference type="Google" id="ProtNLM"/>
    </source>
</evidence>
<protein>
    <recommendedName>
        <fullName evidence="3">SET domain-containing protein</fullName>
    </recommendedName>
</protein>
<gene>
    <name evidence="1" type="ORF">CVIRNUC_005155</name>
</gene>
<evidence type="ECO:0000313" key="1">
    <source>
        <dbReference type="EMBL" id="CAK0780731.1"/>
    </source>
</evidence>
<organism evidence="1 2">
    <name type="scientific">Coccomyxa viridis</name>
    <dbReference type="NCBI Taxonomy" id="1274662"/>
    <lineage>
        <taxon>Eukaryota</taxon>
        <taxon>Viridiplantae</taxon>
        <taxon>Chlorophyta</taxon>
        <taxon>core chlorophytes</taxon>
        <taxon>Trebouxiophyceae</taxon>
        <taxon>Trebouxiophyceae incertae sedis</taxon>
        <taxon>Coccomyxaceae</taxon>
        <taxon>Coccomyxa</taxon>
    </lineage>
</organism>
<sequence length="399" mass="44660">MQRGLEAARASVPKPSHVAAQTLRDIQARPLQRLAEIARVGAERLRQNIGSSKEEKLLNWVRRNGGQADVVIGVPHGGGARGVLAERTFATNEVVISIPQHITIPLEGTPEEACVLLLHMLHRQRERYQPWLDMLPGPEDFIAWDCLGPEQLSELQCPEMELALGERKSLLEAVWQSREGPSGDAVYSRDALLGSMDLDWQDVQWAVNIVRSRNWAMGLTETGRILAVMKPLLDMLNHNRASQNEMCFQHGAFQLVHRGPGICPGEEIMYNYEGEGHELRRDQAAMDYSFMLPEAQDPRLFHVDTLASQGEPAGDRMDMSSLSDEGLEAERAHMSGILDGFPTTMSIDEEMLAGMPMLTDTRGNRDAERFLIEVRAARKAALKRHLSDVNGLLEQRHQQ</sequence>
<dbReference type="Gene3D" id="3.90.1410.10">
    <property type="entry name" value="set domain protein methyltransferase, domain 1"/>
    <property type="match status" value="1"/>
</dbReference>
<dbReference type="CDD" id="cd10527">
    <property type="entry name" value="SET_LSMT"/>
    <property type="match status" value="1"/>
</dbReference>
<dbReference type="EMBL" id="CAUYUE010000006">
    <property type="protein sequence ID" value="CAK0780731.1"/>
    <property type="molecule type" value="Genomic_DNA"/>
</dbReference>
<evidence type="ECO:0000313" key="2">
    <source>
        <dbReference type="Proteomes" id="UP001314263"/>
    </source>
</evidence>
<dbReference type="InterPro" id="IPR046341">
    <property type="entry name" value="SET_dom_sf"/>
</dbReference>
<name>A0AAV1I6V8_9CHLO</name>
<dbReference type="AlphaFoldDB" id="A0AAV1I6V8"/>
<keyword evidence="2" id="KW-1185">Reference proteome</keyword>
<comment type="caution">
    <text evidence="1">The sequence shown here is derived from an EMBL/GenBank/DDBJ whole genome shotgun (WGS) entry which is preliminary data.</text>
</comment>
<proteinExistence type="predicted"/>
<dbReference type="PANTHER" id="PTHR13271">
    <property type="entry name" value="UNCHARACTERIZED PUTATIVE METHYLTRANSFERASE"/>
    <property type="match status" value="1"/>
</dbReference>
<dbReference type="InterPro" id="IPR050600">
    <property type="entry name" value="SETD3_SETD6_MTase"/>
</dbReference>
<accession>A0AAV1I6V8</accession>